<sequence length="286" mass="30113" precursor="true">MSFFKTASVALVAALLVSPHIALSQEARPLSEVLKQTHVHGLAPELNSSRILMATHHGLWAVNLDQETAHLLGDSRDDFMGFSHHPADAGRFWASGHPITGGNLGVIMSTDGGENWTKVAEGVGGPVDFHQMTVSQADPDVLYGVHHGASLQKSDDGGRSWDEVGLLPDGIIDLAASAIAPNALFAATNTGLFKSEDAGRTWIRSYESSAPVSSIHVDETGVVAFILGVGLVTASENDLAFSVVADGFGDTYLLHLTSIEEGFVAVTDQNALVVLSPEGEPVKSIL</sequence>
<evidence type="ECO:0000256" key="1">
    <source>
        <dbReference type="SAM" id="SignalP"/>
    </source>
</evidence>
<feature type="signal peptide" evidence="1">
    <location>
        <begin position="1"/>
        <end position="24"/>
    </location>
</feature>
<geneLocation type="plasmid" evidence="3">
    <name>pmm259</name>
</geneLocation>
<feature type="chain" id="PRO_5010743047" description="Ycf48-like protein" evidence="1">
    <location>
        <begin position="25"/>
        <end position="286"/>
    </location>
</feature>
<dbReference type="Gene3D" id="2.130.10.10">
    <property type="entry name" value="YVTN repeat-like/Quinoprotein amine dehydrogenase"/>
    <property type="match status" value="1"/>
</dbReference>
<dbReference type="AlphaFoldDB" id="A0A1U9Z9G4"/>
<keyword evidence="1" id="KW-0732">Signal</keyword>
<dbReference type="eggNOG" id="COG4447">
    <property type="taxonomic scope" value="Bacteria"/>
</dbReference>
<dbReference type="InterPro" id="IPR015943">
    <property type="entry name" value="WD40/YVTN_repeat-like_dom_sf"/>
</dbReference>
<protein>
    <recommendedName>
        <fullName evidence="4">Ycf48-like protein</fullName>
    </recommendedName>
</protein>
<dbReference type="Proteomes" id="UP000191135">
    <property type="component" value="Plasmid pMM259"/>
</dbReference>
<gene>
    <name evidence="2" type="ORF">Mame_05055</name>
</gene>
<dbReference type="NCBIfam" id="NF045728">
    <property type="entry name" value="glycosyl_F510_1955"/>
    <property type="match status" value="1"/>
</dbReference>
<dbReference type="RefSeq" id="WP_018065781.1">
    <property type="nucleotide sequence ID" value="NZ_AQWH01000016.1"/>
</dbReference>
<accession>A0A1U9Z9G4</accession>
<evidence type="ECO:0000313" key="2">
    <source>
        <dbReference type="EMBL" id="AQZ54347.1"/>
    </source>
</evidence>
<dbReference type="InterPro" id="IPR054817">
    <property type="entry name" value="Glycosyl_F510_1955-like"/>
</dbReference>
<organism evidence="2 3">
    <name type="scientific">Martelella mediterranea DSM 17316</name>
    <dbReference type="NCBI Taxonomy" id="1122214"/>
    <lineage>
        <taxon>Bacteria</taxon>
        <taxon>Pseudomonadati</taxon>
        <taxon>Pseudomonadota</taxon>
        <taxon>Alphaproteobacteria</taxon>
        <taxon>Hyphomicrobiales</taxon>
        <taxon>Aurantimonadaceae</taxon>
        <taxon>Martelella</taxon>
    </lineage>
</organism>
<proteinExistence type="predicted"/>
<dbReference type="EMBL" id="CP020332">
    <property type="protein sequence ID" value="AQZ54347.1"/>
    <property type="molecule type" value="Genomic_DNA"/>
</dbReference>
<evidence type="ECO:0000313" key="3">
    <source>
        <dbReference type="Proteomes" id="UP000191135"/>
    </source>
</evidence>
<name>A0A1U9Z9G4_9HYPH</name>
<reference evidence="2 3" key="1">
    <citation type="submission" date="2017-03" db="EMBL/GenBank/DDBJ databases">
        <title>Foreign affairs: Plasmid Transfer between Roseobacters and Rhizobia.</title>
        <authorList>
            <person name="Bartling P."/>
            <person name="Bunk B."/>
            <person name="Overmann J."/>
            <person name="Brinkmann H."/>
            <person name="Petersen J."/>
        </authorList>
    </citation>
    <scope>NUCLEOTIDE SEQUENCE [LARGE SCALE GENOMIC DNA]</scope>
    <source>
        <strain evidence="2 3">MACL11</strain>
        <plasmid evidence="3">Plasmid pmm259</plasmid>
    </source>
</reference>
<dbReference type="KEGG" id="mmed:Mame_05055"/>
<dbReference type="SUPFAM" id="SSF110296">
    <property type="entry name" value="Oligoxyloglucan reducing end-specific cellobiohydrolase"/>
    <property type="match status" value="1"/>
</dbReference>
<dbReference type="CDD" id="cd15482">
    <property type="entry name" value="Sialidase_non-viral"/>
    <property type="match status" value="1"/>
</dbReference>
<evidence type="ECO:0008006" key="4">
    <source>
        <dbReference type="Google" id="ProtNLM"/>
    </source>
</evidence>
<keyword evidence="3" id="KW-1185">Reference proteome</keyword>
<keyword evidence="2" id="KW-0614">Plasmid</keyword>